<name>Q116L1_TRIEI</name>
<proteinExistence type="predicted"/>
<evidence type="ECO:0000313" key="1">
    <source>
        <dbReference type="EMBL" id="ABG50563.1"/>
    </source>
</evidence>
<dbReference type="eggNOG" id="COG3385">
    <property type="taxonomic scope" value="Bacteria"/>
</dbReference>
<dbReference type="EMBL" id="CP000393">
    <property type="protein sequence ID" value="ABG50563.1"/>
    <property type="molecule type" value="Genomic_DNA"/>
</dbReference>
<organism evidence="1">
    <name type="scientific">Trichodesmium erythraeum (strain IMS101)</name>
    <dbReference type="NCBI Taxonomy" id="203124"/>
    <lineage>
        <taxon>Bacteria</taxon>
        <taxon>Bacillati</taxon>
        <taxon>Cyanobacteriota</taxon>
        <taxon>Cyanophyceae</taxon>
        <taxon>Oscillatoriophycideae</taxon>
        <taxon>Oscillatoriales</taxon>
        <taxon>Microcoleaceae</taxon>
        <taxon>Trichodesmium</taxon>
    </lineage>
</organism>
<dbReference type="SUPFAM" id="SSF53098">
    <property type="entry name" value="Ribonuclease H-like"/>
    <property type="match status" value="1"/>
</dbReference>
<evidence type="ECO:0008006" key="2">
    <source>
        <dbReference type="Google" id="ProtNLM"/>
    </source>
</evidence>
<dbReference type="STRING" id="203124.Tery_1207"/>
<protein>
    <recommendedName>
        <fullName evidence="2">Transposase IS4-like domain-containing protein</fullName>
    </recommendedName>
</protein>
<reference evidence="1" key="1">
    <citation type="submission" date="2006-06" db="EMBL/GenBank/DDBJ databases">
        <title>Complete sequence of Trichodesmium erythraeum IMS101.</title>
        <authorList>
            <consortium name="US DOE Joint Genome Institute"/>
            <person name="Copeland A."/>
            <person name="Lucas S."/>
            <person name="Lapidus A."/>
            <person name="Barry K."/>
            <person name="Detter J.C."/>
            <person name="Glavina del Rio T."/>
            <person name="Hammon N."/>
            <person name="Israni S."/>
            <person name="Dalin E."/>
            <person name="Tice H."/>
            <person name="Pitluck S."/>
            <person name="Kiss H."/>
            <person name="Munk A.C."/>
            <person name="Brettin T."/>
            <person name="Bruce D."/>
            <person name="Han C."/>
            <person name="Tapia R."/>
            <person name="Gilna P."/>
            <person name="Schmutz J."/>
            <person name="Larimer F."/>
            <person name="Land M."/>
            <person name="Hauser L."/>
            <person name="Kyrpides N."/>
            <person name="Kim E."/>
            <person name="Richardson P."/>
        </authorList>
    </citation>
    <scope>NUCLEOTIDE SEQUENCE [LARGE SCALE GENOMIC DNA]</scope>
    <source>
        <strain evidence="1">IMS101</strain>
    </source>
</reference>
<gene>
    <name evidence="1" type="ordered locus">Tery_1207</name>
</gene>
<dbReference type="HOGENOM" id="CLU_1814967_0_0_3"/>
<accession>Q116L1</accession>
<dbReference type="InterPro" id="IPR012337">
    <property type="entry name" value="RNaseH-like_sf"/>
</dbReference>
<dbReference type="KEGG" id="ter:Tery_1207"/>
<sequence>MDSWYATQRLMALIDNMGKIYYCPLKINRLVDDTGGVEKYKKIGELCGNKSEKISGKIMKIKGFPRDKKVKLFWGTVSTYITEYVVTNDLSQSSVDAVEFETQTRWEIEEFHCRIKQLTGIEFCQCHLSKIQKNHMACAMLV</sequence>
<dbReference type="AlphaFoldDB" id="Q116L1"/>